<evidence type="ECO:0000259" key="2">
    <source>
        <dbReference type="Pfam" id="PF07905"/>
    </source>
</evidence>
<dbReference type="InterPro" id="IPR025736">
    <property type="entry name" value="PucR_C-HTH_dom"/>
</dbReference>
<dbReference type="Pfam" id="PF07905">
    <property type="entry name" value="PucR"/>
    <property type="match status" value="1"/>
</dbReference>
<organism evidence="4 5">
    <name type="scientific">Anaerostipes amylophilus</name>
    <dbReference type="NCBI Taxonomy" id="2981779"/>
    <lineage>
        <taxon>Bacteria</taxon>
        <taxon>Bacillati</taxon>
        <taxon>Bacillota</taxon>
        <taxon>Clostridia</taxon>
        <taxon>Lachnospirales</taxon>
        <taxon>Lachnospiraceae</taxon>
        <taxon>Anaerostipes</taxon>
    </lineage>
</organism>
<accession>A0ABV1ITQ9</accession>
<dbReference type="RefSeq" id="WP_349110586.1">
    <property type="nucleotide sequence ID" value="NZ_JBBNIN010000006.1"/>
</dbReference>
<dbReference type="Gene3D" id="1.10.10.2840">
    <property type="entry name" value="PucR C-terminal helix-turn-helix domain"/>
    <property type="match status" value="1"/>
</dbReference>
<feature type="domain" description="Purine catabolism PurC-like" evidence="2">
    <location>
        <begin position="7"/>
        <end position="125"/>
    </location>
</feature>
<name>A0ABV1ITQ9_9FIRM</name>
<sequence length="554" mass="65080">MGIAVKELLTLEYFKDYHVIAGKSGLHKEIQGTTLLEAPDALRWAKGKELILSSGYVLDQEPDCLEEAFKSGSMQGTSAMMIKRGRYLDEIPQRLIDLFDEYEIPLISMPFSVPWMELMSQINTAVMNRTIRRFKVHSNNHLQVSDQSYKVQKINKILRAVEVEMKFPAFIYDLAEEKSYYSSPDFKRITESFGLSESDYWEPSMPYTKHTLCDYINMARIRLINPGNLAGPRVSWIIIPIVMEDIVQAYFVVMESREFIDYYDEFAIRIAFLTLQGVYEQIMIAENMGNIGFENFLHFALDYTEKDAKKLFYQANIQGISVNTAYQYIVFHQCNEEYNARNERNTFLEAFQQSKLGKIGKIAFLDENDGLILLEAEKIHNSTLWTKDTTTDLLKEFQRYIGLKFADMKLEFGICQEEKTLLEVRECVKKCQKVLKMGSIIFPEKDIWEYEMLGPLTWIEIPENELKEMLRKYRELMEEEKNIELLKTLKIYLENNMNYSVTAEKMYVHINTIRKRIDKVNDLVKIDWEDHVDRLKMEILLQFLKLDDGRLKNM</sequence>
<evidence type="ECO:0000313" key="4">
    <source>
        <dbReference type="EMBL" id="MEQ2710604.1"/>
    </source>
</evidence>
<comment type="caution">
    <text evidence="4">The sequence shown here is derived from an EMBL/GenBank/DDBJ whole genome shotgun (WGS) entry which is preliminary data.</text>
</comment>
<evidence type="ECO:0000313" key="5">
    <source>
        <dbReference type="Proteomes" id="UP001482154"/>
    </source>
</evidence>
<reference evidence="4 5" key="1">
    <citation type="submission" date="2024-04" db="EMBL/GenBank/DDBJ databases">
        <title>Human intestinal bacterial collection.</title>
        <authorList>
            <person name="Pauvert C."/>
            <person name="Hitch T.C.A."/>
            <person name="Clavel T."/>
        </authorList>
    </citation>
    <scope>NUCLEOTIDE SEQUENCE [LARGE SCALE GENOMIC DNA]</scope>
    <source>
        <strain evidence="4 5">CLA-AA-H249</strain>
    </source>
</reference>
<dbReference type="InterPro" id="IPR042070">
    <property type="entry name" value="PucR_C-HTH_sf"/>
</dbReference>
<dbReference type="InterPro" id="IPR012914">
    <property type="entry name" value="PucR_dom"/>
</dbReference>
<evidence type="ECO:0000259" key="3">
    <source>
        <dbReference type="Pfam" id="PF13556"/>
    </source>
</evidence>
<proteinExistence type="predicted"/>
<dbReference type="Proteomes" id="UP001482154">
    <property type="component" value="Unassembled WGS sequence"/>
</dbReference>
<dbReference type="PANTHER" id="PTHR33744:SF1">
    <property type="entry name" value="DNA-BINDING TRANSCRIPTIONAL ACTIVATOR ADER"/>
    <property type="match status" value="1"/>
</dbReference>
<dbReference type="PANTHER" id="PTHR33744">
    <property type="entry name" value="CARBOHYDRATE DIACID REGULATOR"/>
    <property type="match status" value="1"/>
</dbReference>
<evidence type="ECO:0000256" key="1">
    <source>
        <dbReference type="SAM" id="Coils"/>
    </source>
</evidence>
<keyword evidence="5" id="KW-1185">Reference proteome</keyword>
<dbReference type="Pfam" id="PF13556">
    <property type="entry name" value="HTH_30"/>
    <property type="match status" value="1"/>
</dbReference>
<gene>
    <name evidence="4" type="ORF">AAAU51_05385</name>
</gene>
<dbReference type="EMBL" id="JBBNIN010000006">
    <property type="protein sequence ID" value="MEQ2710604.1"/>
    <property type="molecule type" value="Genomic_DNA"/>
</dbReference>
<feature type="coiled-coil region" evidence="1">
    <location>
        <begin position="459"/>
        <end position="486"/>
    </location>
</feature>
<keyword evidence="1" id="KW-0175">Coiled coil</keyword>
<feature type="domain" description="PucR C-terminal helix-turn-helix" evidence="3">
    <location>
        <begin position="485"/>
        <end position="541"/>
    </location>
</feature>
<dbReference type="InterPro" id="IPR051448">
    <property type="entry name" value="CdaR-like_regulators"/>
</dbReference>
<protein>
    <submittedName>
        <fullName evidence="4">PucR family transcriptional regulator</fullName>
    </submittedName>
</protein>